<dbReference type="Pfam" id="PF01522">
    <property type="entry name" value="Polysacc_deac_1"/>
    <property type="match status" value="1"/>
</dbReference>
<dbReference type="InterPro" id="IPR002509">
    <property type="entry name" value="NODB_dom"/>
</dbReference>
<name>A0A7K3WC95_9ACTN</name>
<dbReference type="EMBL" id="JAAGWK010000008">
    <property type="protein sequence ID" value="NEL53153.1"/>
    <property type="molecule type" value="Genomic_DNA"/>
</dbReference>
<dbReference type="Proteomes" id="UP000470470">
    <property type="component" value="Unassembled WGS sequence"/>
</dbReference>
<protein>
    <submittedName>
        <fullName evidence="2">Polysaccharide deacetylase family protein</fullName>
    </submittedName>
</protein>
<gene>
    <name evidence="2" type="ORF">G1H19_03885</name>
</gene>
<dbReference type="CDD" id="cd10917">
    <property type="entry name" value="CE4_NodB_like_6s_7s"/>
    <property type="match status" value="1"/>
</dbReference>
<dbReference type="PROSITE" id="PS51677">
    <property type="entry name" value="NODB"/>
    <property type="match status" value="1"/>
</dbReference>
<dbReference type="RefSeq" id="WP_152730302.1">
    <property type="nucleotide sequence ID" value="NZ_JAABOZ010000007.1"/>
</dbReference>
<evidence type="ECO:0000259" key="1">
    <source>
        <dbReference type="PROSITE" id="PS51677"/>
    </source>
</evidence>
<comment type="caution">
    <text evidence="2">The sequence shown here is derived from an EMBL/GenBank/DDBJ whole genome shotgun (WGS) entry which is preliminary data.</text>
</comment>
<dbReference type="InterPro" id="IPR006311">
    <property type="entry name" value="TAT_signal"/>
</dbReference>
<dbReference type="GO" id="GO:0005975">
    <property type="term" value="P:carbohydrate metabolic process"/>
    <property type="evidence" value="ECO:0007669"/>
    <property type="project" value="InterPro"/>
</dbReference>
<dbReference type="PROSITE" id="PS51318">
    <property type="entry name" value="TAT"/>
    <property type="match status" value="1"/>
</dbReference>
<sequence>MRPSRRSFLLGAGSAAAGLAVGASGLLPGAEAAEEQFTVAQRRHLQASAAAAQGMSVARLGTHRVVWSMPVSRPVAALTFDDGPTPEYTGAVLDALDRAGVTATFNVMGWNAARHPGLLREVVAAGHELGNHTWTHQDLTYLSAAETREQLIRCRDEVAAVVGAPLTCFRPPRGQVTGQALQVAAELGYDTYIWSCTRGPDELDSVDAIAAYLGSTVDAGDVVCLHDGIGRGTFSPTARFARDLAHRRDLEVAALPEALMRIADRGISLVSATQMLALSDAEQAAAVAG</sequence>
<reference evidence="2 3" key="1">
    <citation type="submission" date="2020-02" db="EMBL/GenBank/DDBJ databases">
        <title>The whole genome sequence of CPCC 205119.</title>
        <authorList>
            <person name="Jiang Z."/>
        </authorList>
    </citation>
    <scope>NUCLEOTIDE SEQUENCE [LARGE SCALE GENOMIC DNA]</scope>
    <source>
        <strain evidence="2 3">CPCC 205119</strain>
    </source>
</reference>
<proteinExistence type="predicted"/>
<evidence type="ECO:0000313" key="2">
    <source>
        <dbReference type="EMBL" id="NEL53153.1"/>
    </source>
</evidence>
<dbReference type="SUPFAM" id="SSF88713">
    <property type="entry name" value="Glycoside hydrolase/deacetylase"/>
    <property type="match status" value="1"/>
</dbReference>
<feature type="domain" description="NodB homology" evidence="1">
    <location>
        <begin position="74"/>
        <end position="253"/>
    </location>
</feature>
<accession>A0A7K3WC95</accession>
<dbReference type="InterPro" id="IPR050248">
    <property type="entry name" value="Polysacc_deacetylase_ArnD"/>
</dbReference>
<dbReference type="GO" id="GO:0016810">
    <property type="term" value="F:hydrolase activity, acting on carbon-nitrogen (but not peptide) bonds"/>
    <property type="evidence" value="ECO:0007669"/>
    <property type="project" value="InterPro"/>
</dbReference>
<dbReference type="PANTHER" id="PTHR10587:SF137">
    <property type="entry name" value="4-DEOXY-4-FORMAMIDO-L-ARABINOSE-PHOSPHOUNDECAPRENOL DEFORMYLASE ARND-RELATED"/>
    <property type="match status" value="1"/>
</dbReference>
<evidence type="ECO:0000313" key="3">
    <source>
        <dbReference type="Proteomes" id="UP000470470"/>
    </source>
</evidence>
<dbReference type="Gene3D" id="3.20.20.370">
    <property type="entry name" value="Glycoside hydrolase/deacetylase"/>
    <property type="match status" value="1"/>
</dbReference>
<dbReference type="AlphaFoldDB" id="A0A7K3WC95"/>
<dbReference type="PANTHER" id="PTHR10587">
    <property type="entry name" value="GLYCOSYL TRANSFERASE-RELATED"/>
    <property type="match status" value="1"/>
</dbReference>
<keyword evidence="3" id="KW-1185">Reference proteome</keyword>
<organism evidence="2 3">
    <name type="scientific">Goekera deserti</name>
    <dbReference type="NCBI Taxonomy" id="2497753"/>
    <lineage>
        <taxon>Bacteria</taxon>
        <taxon>Bacillati</taxon>
        <taxon>Actinomycetota</taxon>
        <taxon>Actinomycetes</taxon>
        <taxon>Geodermatophilales</taxon>
        <taxon>Geodermatophilaceae</taxon>
        <taxon>Goekera</taxon>
    </lineage>
</organism>
<dbReference type="InterPro" id="IPR011330">
    <property type="entry name" value="Glyco_hydro/deAcase_b/a-brl"/>
</dbReference>